<sequence length="128" mass="13395">MSSSPSTSSNGSCRSNHTLKKASKAERAMMVDLRAAYNATNELQNAGAGATNTGNVMLGSTPPTLASIKFADLPVPVRHARAAPRPVTPYPPSIKSVHDGEHGHNVVQPSNVVLGSPRPKKGFQPMAL</sequence>
<dbReference type="AlphaFoldDB" id="A0A8H5B405"/>
<dbReference type="EMBL" id="JAACJJ010000042">
    <property type="protein sequence ID" value="KAF5316370.1"/>
    <property type="molecule type" value="Genomic_DNA"/>
</dbReference>
<dbReference type="Proteomes" id="UP000567179">
    <property type="component" value="Unassembled WGS sequence"/>
</dbReference>
<name>A0A8H5B405_9AGAR</name>
<comment type="caution">
    <text evidence="2">The sequence shown here is derived from an EMBL/GenBank/DDBJ whole genome shotgun (WGS) entry which is preliminary data.</text>
</comment>
<organism evidence="2 3">
    <name type="scientific">Psilocybe cf. subviscida</name>
    <dbReference type="NCBI Taxonomy" id="2480587"/>
    <lineage>
        <taxon>Eukaryota</taxon>
        <taxon>Fungi</taxon>
        <taxon>Dikarya</taxon>
        <taxon>Basidiomycota</taxon>
        <taxon>Agaricomycotina</taxon>
        <taxon>Agaricomycetes</taxon>
        <taxon>Agaricomycetidae</taxon>
        <taxon>Agaricales</taxon>
        <taxon>Agaricineae</taxon>
        <taxon>Strophariaceae</taxon>
        <taxon>Psilocybe</taxon>
    </lineage>
</organism>
<protein>
    <submittedName>
        <fullName evidence="2">Uncharacterized protein</fullName>
    </submittedName>
</protein>
<feature type="region of interest" description="Disordered" evidence="1">
    <location>
        <begin position="82"/>
        <end position="128"/>
    </location>
</feature>
<gene>
    <name evidence="2" type="ORF">D9619_006872</name>
</gene>
<feature type="compositionally biased region" description="Low complexity" evidence="1">
    <location>
        <begin position="1"/>
        <end position="15"/>
    </location>
</feature>
<feature type="region of interest" description="Disordered" evidence="1">
    <location>
        <begin position="1"/>
        <end position="26"/>
    </location>
</feature>
<keyword evidence="3" id="KW-1185">Reference proteome</keyword>
<reference evidence="2 3" key="1">
    <citation type="journal article" date="2020" name="ISME J.">
        <title>Uncovering the hidden diversity of litter-decomposition mechanisms in mushroom-forming fungi.</title>
        <authorList>
            <person name="Floudas D."/>
            <person name="Bentzer J."/>
            <person name="Ahren D."/>
            <person name="Johansson T."/>
            <person name="Persson P."/>
            <person name="Tunlid A."/>
        </authorList>
    </citation>
    <scope>NUCLEOTIDE SEQUENCE [LARGE SCALE GENOMIC DNA]</scope>
    <source>
        <strain evidence="2 3">CBS 101986</strain>
    </source>
</reference>
<accession>A0A8H5B405</accession>
<evidence type="ECO:0000256" key="1">
    <source>
        <dbReference type="SAM" id="MobiDB-lite"/>
    </source>
</evidence>
<evidence type="ECO:0000313" key="2">
    <source>
        <dbReference type="EMBL" id="KAF5316370.1"/>
    </source>
</evidence>
<evidence type="ECO:0000313" key="3">
    <source>
        <dbReference type="Proteomes" id="UP000567179"/>
    </source>
</evidence>
<proteinExistence type="predicted"/>